<dbReference type="Gene3D" id="2.60.120.10">
    <property type="entry name" value="Jelly Rolls"/>
    <property type="match status" value="1"/>
</dbReference>
<keyword evidence="6" id="KW-0472">Membrane</keyword>
<evidence type="ECO:0000256" key="1">
    <source>
        <dbReference type="ARBA" id="ARBA00004141"/>
    </source>
</evidence>
<dbReference type="GO" id="GO:0044877">
    <property type="term" value="F:protein-containing complex binding"/>
    <property type="evidence" value="ECO:0007669"/>
    <property type="project" value="TreeGrafter"/>
</dbReference>
<keyword evidence="11" id="KW-1185">Reference proteome</keyword>
<dbReference type="CDD" id="cd00038">
    <property type="entry name" value="CAP_ED"/>
    <property type="match status" value="1"/>
</dbReference>
<keyword evidence="10" id="KW-0418">Kinase</keyword>
<evidence type="ECO:0000313" key="11">
    <source>
        <dbReference type="Proteomes" id="UP000184139"/>
    </source>
</evidence>
<keyword evidence="4" id="KW-1133">Transmembrane helix</keyword>
<dbReference type="PROSITE" id="PS00888">
    <property type="entry name" value="CNMP_BINDING_1"/>
    <property type="match status" value="1"/>
</dbReference>
<dbReference type="OrthoDB" id="9771288at2"/>
<comment type="subcellular location">
    <subcellularLocation>
        <location evidence="1">Membrane</location>
        <topology evidence="1">Multi-pass membrane protein</topology>
    </subcellularLocation>
</comment>
<evidence type="ECO:0000259" key="9">
    <source>
        <dbReference type="PROSITE" id="PS50042"/>
    </source>
</evidence>
<keyword evidence="8" id="KW-0407">Ion channel</keyword>
<keyword evidence="5" id="KW-0406">Ion transport</keyword>
<organism evidence="10 11">
    <name type="scientific">Desulfofustis glycolicus DSM 9705</name>
    <dbReference type="NCBI Taxonomy" id="1121409"/>
    <lineage>
        <taxon>Bacteria</taxon>
        <taxon>Pseudomonadati</taxon>
        <taxon>Thermodesulfobacteriota</taxon>
        <taxon>Desulfobulbia</taxon>
        <taxon>Desulfobulbales</taxon>
        <taxon>Desulfocapsaceae</taxon>
        <taxon>Desulfofustis</taxon>
    </lineage>
</organism>
<dbReference type="AlphaFoldDB" id="A0A1M5Y0H5"/>
<dbReference type="InterPro" id="IPR018490">
    <property type="entry name" value="cNMP-bd_dom_sf"/>
</dbReference>
<dbReference type="SMART" id="SM00100">
    <property type="entry name" value="cNMP"/>
    <property type="match status" value="1"/>
</dbReference>
<keyword evidence="3" id="KW-0812">Transmembrane</keyword>
<dbReference type="PROSITE" id="PS50042">
    <property type="entry name" value="CNMP_BINDING_3"/>
    <property type="match status" value="1"/>
</dbReference>
<dbReference type="InterPro" id="IPR000595">
    <property type="entry name" value="cNMP-bd_dom"/>
</dbReference>
<dbReference type="SUPFAM" id="SSF51206">
    <property type="entry name" value="cAMP-binding domain-like"/>
    <property type="match status" value="1"/>
</dbReference>
<dbReference type="InterPro" id="IPR018488">
    <property type="entry name" value="cNMP-bd_CS"/>
</dbReference>
<dbReference type="Pfam" id="PF14332">
    <property type="entry name" value="DUF4388"/>
    <property type="match status" value="1"/>
</dbReference>
<evidence type="ECO:0000256" key="7">
    <source>
        <dbReference type="ARBA" id="ARBA00023286"/>
    </source>
</evidence>
<reference evidence="10 11" key="1">
    <citation type="submission" date="2016-11" db="EMBL/GenBank/DDBJ databases">
        <authorList>
            <person name="Jaros S."/>
            <person name="Januszkiewicz K."/>
            <person name="Wedrychowicz H."/>
        </authorList>
    </citation>
    <scope>NUCLEOTIDE SEQUENCE [LARGE SCALE GENOMIC DNA]</scope>
    <source>
        <strain evidence="10 11">DSM 9705</strain>
    </source>
</reference>
<proteinExistence type="predicted"/>
<name>A0A1M5Y0H5_9BACT</name>
<keyword evidence="10" id="KW-0808">Transferase</keyword>
<feature type="domain" description="Cyclic nucleotide-binding" evidence="9">
    <location>
        <begin position="127"/>
        <end position="226"/>
    </location>
</feature>
<dbReference type="GO" id="GO:0016020">
    <property type="term" value="C:membrane"/>
    <property type="evidence" value="ECO:0007669"/>
    <property type="project" value="UniProtKB-SubCell"/>
</dbReference>
<evidence type="ECO:0000256" key="3">
    <source>
        <dbReference type="ARBA" id="ARBA00022692"/>
    </source>
</evidence>
<evidence type="ECO:0000256" key="5">
    <source>
        <dbReference type="ARBA" id="ARBA00023065"/>
    </source>
</evidence>
<evidence type="ECO:0000313" key="10">
    <source>
        <dbReference type="EMBL" id="SHI05033.1"/>
    </source>
</evidence>
<sequence>MNKAGRKFRDAIFIVTEEQSCPVYNVGEEIKVEQFCLSLPSFKPGCLYLSQEIARIISSRDAFGGFQTMGGQKSRFTCGGCDGLISFEFKKERDFATLQMKLLNETEERRRRQHLDQFFGILRNLDIFEPLDDDALSDLTLLLELRTIPLGKMIIRKGDPGSSLYIVLQGQVAVIADDGKRIAEMGEGKIFGEMSLLSGEPASNSVHTLSVTQVAMLSAKNFKHVLKKYPVLQLFLFKLLVDRAQSKSLRSGQITSGMTGELAEISAVDLFQLINSSRKTGTVILVLDQGKAAVYFQEGEIVHARFRDARDKQAVYALLDTTNGHFSYTKGIPKELTSRPPIGSFMGMVMDGIQKIDEQRE</sequence>
<dbReference type="PANTHER" id="PTHR45638:SF11">
    <property type="entry name" value="CYCLIC NUCLEOTIDE-GATED CATION CHANNEL SUBUNIT A"/>
    <property type="match status" value="1"/>
</dbReference>
<evidence type="ECO:0000256" key="2">
    <source>
        <dbReference type="ARBA" id="ARBA00022448"/>
    </source>
</evidence>
<evidence type="ECO:0000256" key="6">
    <source>
        <dbReference type="ARBA" id="ARBA00023136"/>
    </source>
</evidence>
<keyword evidence="2" id="KW-0813">Transport</keyword>
<dbReference type="EMBL" id="FQXS01000025">
    <property type="protein sequence ID" value="SHI05033.1"/>
    <property type="molecule type" value="Genomic_DNA"/>
</dbReference>
<accession>A0A1M5Y0H5</accession>
<dbReference type="STRING" id="1121409.SAMN02745124_03473"/>
<gene>
    <name evidence="10" type="ORF">SAMN02745124_03473</name>
</gene>
<protein>
    <submittedName>
        <fullName evidence="10">cAMP-binding domain of CRP or a regulatory subunit of cAMP-dependent protein kinases</fullName>
    </submittedName>
</protein>
<keyword evidence="7" id="KW-1071">Ligand-gated ion channel</keyword>
<dbReference type="InterPro" id="IPR025497">
    <property type="entry name" value="PatA-like_N"/>
</dbReference>
<dbReference type="InterPro" id="IPR014710">
    <property type="entry name" value="RmlC-like_jellyroll"/>
</dbReference>
<dbReference type="RefSeq" id="WP_073378010.1">
    <property type="nucleotide sequence ID" value="NZ_FQXS01000025.1"/>
</dbReference>
<evidence type="ECO:0000256" key="8">
    <source>
        <dbReference type="ARBA" id="ARBA00023303"/>
    </source>
</evidence>
<dbReference type="InterPro" id="IPR050866">
    <property type="entry name" value="CNG_cation_channel"/>
</dbReference>
<evidence type="ECO:0000256" key="4">
    <source>
        <dbReference type="ARBA" id="ARBA00022989"/>
    </source>
</evidence>
<dbReference type="PANTHER" id="PTHR45638">
    <property type="entry name" value="CYCLIC NUCLEOTIDE-GATED CATION CHANNEL SUBUNIT A"/>
    <property type="match status" value="1"/>
</dbReference>
<dbReference type="Proteomes" id="UP000184139">
    <property type="component" value="Unassembled WGS sequence"/>
</dbReference>
<dbReference type="Pfam" id="PF00027">
    <property type="entry name" value="cNMP_binding"/>
    <property type="match status" value="1"/>
</dbReference>
<dbReference type="GO" id="GO:0016301">
    <property type="term" value="F:kinase activity"/>
    <property type="evidence" value="ECO:0007669"/>
    <property type="project" value="UniProtKB-KW"/>
</dbReference>
<dbReference type="GO" id="GO:0005221">
    <property type="term" value="F:intracellularly cyclic nucleotide-activated monoatomic cation channel activity"/>
    <property type="evidence" value="ECO:0007669"/>
    <property type="project" value="InterPro"/>
</dbReference>